<dbReference type="HOGENOM" id="CLU_025415_3_1_1"/>
<evidence type="ECO:0000313" key="3">
    <source>
        <dbReference type="EMBL" id="ELT90677.1"/>
    </source>
</evidence>
<dbReference type="PANTHER" id="PTHR34415:SF1">
    <property type="entry name" value="INTEGRASE CATALYTIC DOMAIN-CONTAINING PROTEIN"/>
    <property type="match status" value="1"/>
</dbReference>
<evidence type="ECO:0000259" key="2">
    <source>
        <dbReference type="Pfam" id="PF25273"/>
    </source>
</evidence>
<keyword evidence="5" id="KW-1185">Reference proteome</keyword>
<dbReference type="EnsemblMetazoa" id="CapteT189695">
    <property type="protein sequence ID" value="CapteP189695"/>
    <property type="gene ID" value="CapteG189695"/>
</dbReference>
<dbReference type="PANTHER" id="PTHR34415">
    <property type="entry name" value="INTEGRASE CATALYTIC DOMAIN-CONTAINING PROTEIN"/>
    <property type="match status" value="1"/>
</dbReference>
<dbReference type="Pfam" id="PF25273">
    <property type="entry name" value="DUF7869"/>
    <property type="match status" value="1"/>
</dbReference>
<proteinExistence type="predicted"/>
<dbReference type="EMBL" id="KB310824">
    <property type="protein sequence ID" value="ELT90677.1"/>
    <property type="molecule type" value="Genomic_DNA"/>
</dbReference>
<dbReference type="OMA" id="LARTHCD"/>
<evidence type="ECO:0000313" key="4">
    <source>
        <dbReference type="EnsemblMetazoa" id="CapteP189695"/>
    </source>
</evidence>
<name>R7TAY7_CAPTE</name>
<evidence type="ECO:0000313" key="5">
    <source>
        <dbReference type="Proteomes" id="UP000014760"/>
    </source>
</evidence>
<reference evidence="4" key="3">
    <citation type="submission" date="2015-06" db="UniProtKB">
        <authorList>
            <consortium name="EnsemblMetazoa"/>
        </authorList>
    </citation>
    <scope>IDENTIFICATION</scope>
</reference>
<reference evidence="5" key="1">
    <citation type="submission" date="2012-12" db="EMBL/GenBank/DDBJ databases">
        <authorList>
            <person name="Hellsten U."/>
            <person name="Grimwood J."/>
            <person name="Chapman J.A."/>
            <person name="Shapiro H."/>
            <person name="Aerts A."/>
            <person name="Otillar R.P."/>
            <person name="Terry A.Y."/>
            <person name="Boore J.L."/>
            <person name="Simakov O."/>
            <person name="Marletaz F."/>
            <person name="Cho S.-J."/>
            <person name="Edsinger-Gonzales E."/>
            <person name="Havlak P."/>
            <person name="Kuo D.-H."/>
            <person name="Larsson T."/>
            <person name="Lv J."/>
            <person name="Arendt D."/>
            <person name="Savage R."/>
            <person name="Osoegawa K."/>
            <person name="de Jong P."/>
            <person name="Lindberg D.R."/>
            <person name="Seaver E.C."/>
            <person name="Weisblat D.A."/>
            <person name="Putnam N.H."/>
            <person name="Grigoriev I.V."/>
            <person name="Rokhsar D.S."/>
        </authorList>
    </citation>
    <scope>NUCLEOTIDE SEQUENCE</scope>
    <source>
        <strain evidence="5">I ESC-2004</strain>
    </source>
</reference>
<dbReference type="AlphaFoldDB" id="R7TAY7"/>
<dbReference type="Proteomes" id="UP000014760">
    <property type="component" value="Unassembled WGS sequence"/>
</dbReference>
<sequence>MEESVARLLNLPLEKRLNLSHFIEDYFVSSRENDSECSSDEEECFVGSEDEDDVVSPVTTEADASVNNEVSVHGAEGKAEDENNNTVKELDTEPETVEPEDELVICENFSCGCTKGRLDVPGSKKKVKGPCSKLLAPIFFLQSRLDMTEIEPKQRDLFILGMIACGNRSTETIACSKRKVQKPRKRHRTIFWIHQTAVCKKTFEFAYNIGKKYLDAMIDHYVENGLTPRERKSGGRACNTKRLSFEDAQKTKTFITNYANTHALVLPGRVAGHKDSGVQSPPCSKQISMHYSFDFAQQVHLPSNPLQPGPIYFLVPRKCGLFGVCCEGLPRQVNFLIDEAHSISKGSNSVISYLHYFFWSYGLGETDVHLHCDNCSGQNKNKFMLWYLAWRVAIGLHKTISLNFLVAGHTKFAPDWCFGLVKQTFRRHAVSSLSCMESVVNGSACCNQAQLVGMEDGTSIVPVMDWQKHLGNYGRPLKGIKKMHHFKFDSATPGVVLFRENSDAEWASFNIFNSLDLPQRDPKPIPPPGLDRKRIEYLYHSIRPYVPEEFKDIVCPPPAGLNKRPTTNDNDDEDEDRPRKMR</sequence>
<organism evidence="3">
    <name type="scientific">Capitella teleta</name>
    <name type="common">Polychaete worm</name>
    <dbReference type="NCBI Taxonomy" id="283909"/>
    <lineage>
        <taxon>Eukaryota</taxon>
        <taxon>Metazoa</taxon>
        <taxon>Spiralia</taxon>
        <taxon>Lophotrochozoa</taxon>
        <taxon>Annelida</taxon>
        <taxon>Polychaeta</taxon>
        <taxon>Sedentaria</taxon>
        <taxon>Scolecida</taxon>
        <taxon>Capitellidae</taxon>
        <taxon>Capitella</taxon>
    </lineage>
</organism>
<dbReference type="InterPro" id="IPR057191">
    <property type="entry name" value="DUF7869"/>
</dbReference>
<protein>
    <recommendedName>
        <fullName evidence="2">DUF7869 domain-containing protein</fullName>
    </recommendedName>
</protein>
<feature type="region of interest" description="Disordered" evidence="1">
    <location>
        <begin position="554"/>
        <end position="582"/>
    </location>
</feature>
<feature type="domain" description="DUF7869" evidence="2">
    <location>
        <begin position="321"/>
        <end position="494"/>
    </location>
</feature>
<evidence type="ECO:0000256" key="1">
    <source>
        <dbReference type="SAM" id="MobiDB-lite"/>
    </source>
</evidence>
<feature type="region of interest" description="Disordered" evidence="1">
    <location>
        <begin position="46"/>
        <end position="94"/>
    </location>
</feature>
<reference evidence="3 5" key="2">
    <citation type="journal article" date="2013" name="Nature">
        <title>Insights into bilaterian evolution from three spiralian genomes.</title>
        <authorList>
            <person name="Simakov O."/>
            <person name="Marletaz F."/>
            <person name="Cho S.J."/>
            <person name="Edsinger-Gonzales E."/>
            <person name="Havlak P."/>
            <person name="Hellsten U."/>
            <person name="Kuo D.H."/>
            <person name="Larsson T."/>
            <person name="Lv J."/>
            <person name="Arendt D."/>
            <person name="Savage R."/>
            <person name="Osoegawa K."/>
            <person name="de Jong P."/>
            <person name="Grimwood J."/>
            <person name="Chapman J.A."/>
            <person name="Shapiro H."/>
            <person name="Aerts A."/>
            <person name="Otillar R.P."/>
            <person name="Terry A.Y."/>
            <person name="Boore J.L."/>
            <person name="Grigoriev I.V."/>
            <person name="Lindberg D.R."/>
            <person name="Seaver E.C."/>
            <person name="Weisblat D.A."/>
            <person name="Putnam N.H."/>
            <person name="Rokhsar D.S."/>
        </authorList>
    </citation>
    <scope>NUCLEOTIDE SEQUENCE</scope>
    <source>
        <strain evidence="3 5">I ESC-2004</strain>
    </source>
</reference>
<dbReference type="OrthoDB" id="6094485at2759"/>
<dbReference type="EMBL" id="AMQN01014239">
    <property type="status" value="NOT_ANNOTATED_CDS"/>
    <property type="molecule type" value="Genomic_DNA"/>
</dbReference>
<gene>
    <name evidence="3" type="ORF">CAPTEDRAFT_189695</name>
</gene>
<dbReference type="STRING" id="283909.R7TAY7"/>
<accession>R7TAY7</accession>